<sequence>MVRHRKLGGTLAVSIALLFSGGAFAQDSGSSSGGGSSGSSSAGGSSASGTTAGSGDALSSGGGGGLSAFQDLRFLPGLRVAQTFSDNILRRSDGNEKAGFVTEVSPYVHASVNKARLQGDLRFSVRNFYRSETAPGADSLDLLRYALRANGSARAPGDRYGIDASAFIQDIALSPFGVTSSDTASLQSNRRRYSGLEISPYLTGRLGSNASYRADYSLRMNNVSGGNVLGLRADHRLNASIGSGPRFSGWGWSLSGQANEREYKSGLTAGRTSAAANLWYALNPELRLGVSANYMQIDRLNIDGKDYGVGPGVSVVWAPSSRTSLSAQWVDQFYGTNSSLSVSHSARRFNFGLAYSRGVVSGSDAALLLFNPSAGFGGSVIVPDRGPIVTSPALQELLESGDPVLAASLTTDVAVYQKRLTANVGYQLPRGALLLTVYRTTRDTAVRNTLGEIEFPEFTGSLQQRGVRLSLNTRLDMRSSLRFTVRRQDTESATTDRTSRFTTMSASYITNLTSDTSAGIGVRRSVQKVSGATGFSGYDENAIFGSLDTRF</sequence>
<dbReference type="RefSeq" id="WP_183963130.1">
    <property type="nucleotide sequence ID" value="NZ_BAABEW010000003.1"/>
</dbReference>
<reference evidence="3 4" key="1">
    <citation type="submission" date="2020-08" db="EMBL/GenBank/DDBJ databases">
        <title>Genomic Encyclopedia of Type Strains, Phase IV (KMG-IV): sequencing the most valuable type-strain genomes for metagenomic binning, comparative biology and taxonomic classification.</title>
        <authorList>
            <person name="Goeker M."/>
        </authorList>
    </citation>
    <scope>NUCLEOTIDE SEQUENCE [LARGE SCALE GENOMIC DNA]</scope>
    <source>
        <strain evidence="3 4">DSM 29781</strain>
    </source>
</reference>
<comment type="caution">
    <text evidence="3">The sequence shown here is derived from an EMBL/GenBank/DDBJ whole genome shotgun (WGS) entry which is preliminary data.</text>
</comment>
<accession>A0A7W8HF32</accession>
<organism evidence="3 4">
    <name type="scientific">Quisquiliibacterium transsilvanicum</name>
    <dbReference type="NCBI Taxonomy" id="1549638"/>
    <lineage>
        <taxon>Bacteria</taxon>
        <taxon>Pseudomonadati</taxon>
        <taxon>Pseudomonadota</taxon>
        <taxon>Betaproteobacteria</taxon>
        <taxon>Burkholderiales</taxon>
        <taxon>Burkholderiaceae</taxon>
        <taxon>Quisquiliibacterium</taxon>
    </lineage>
</organism>
<feature type="signal peptide" evidence="2">
    <location>
        <begin position="1"/>
        <end position="25"/>
    </location>
</feature>
<dbReference type="InterPro" id="IPR017467">
    <property type="entry name" value="CHP03016_PEP-CTERM"/>
</dbReference>
<dbReference type="AlphaFoldDB" id="A0A7W8HF32"/>
<evidence type="ECO:0000256" key="2">
    <source>
        <dbReference type="SAM" id="SignalP"/>
    </source>
</evidence>
<feature type="chain" id="PRO_5030764841" evidence="2">
    <location>
        <begin position="26"/>
        <end position="551"/>
    </location>
</feature>
<evidence type="ECO:0000313" key="3">
    <source>
        <dbReference type="EMBL" id="MBB5270045.1"/>
    </source>
</evidence>
<protein>
    <submittedName>
        <fullName evidence="3">Uncharacterized protein (PEP-CTERM system associated)</fullName>
    </submittedName>
</protein>
<keyword evidence="4" id="KW-1185">Reference proteome</keyword>
<dbReference type="Proteomes" id="UP000532440">
    <property type="component" value="Unassembled WGS sequence"/>
</dbReference>
<gene>
    <name evidence="3" type="ORF">HNQ70_000029</name>
</gene>
<evidence type="ECO:0000256" key="1">
    <source>
        <dbReference type="SAM" id="MobiDB-lite"/>
    </source>
</evidence>
<feature type="region of interest" description="Disordered" evidence="1">
    <location>
        <begin position="29"/>
        <end position="57"/>
    </location>
</feature>
<evidence type="ECO:0000313" key="4">
    <source>
        <dbReference type="Proteomes" id="UP000532440"/>
    </source>
</evidence>
<name>A0A7W8HF32_9BURK</name>
<keyword evidence="2" id="KW-0732">Signal</keyword>
<dbReference type="NCBIfam" id="TIGR03016">
    <property type="entry name" value="pepcterm_hypo_1"/>
    <property type="match status" value="1"/>
</dbReference>
<feature type="compositionally biased region" description="Low complexity" evidence="1">
    <location>
        <begin position="38"/>
        <end position="57"/>
    </location>
</feature>
<dbReference type="EMBL" id="JACHGB010000001">
    <property type="protein sequence ID" value="MBB5270045.1"/>
    <property type="molecule type" value="Genomic_DNA"/>
</dbReference>
<proteinExistence type="predicted"/>